<dbReference type="RefSeq" id="WP_022253156.1">
    <property type="nucleotide sequence ID" value="NZ_VZAD01000091.1"/>
</dbReference>
<dbReference type="Proteomes" id="UP000384372">
    <property type="component" value="Unassembled WGS sequence"/>
</dbReference>
<dbReference type="CDD" id="cd24013">
    <property type="entry name" value="ASKHA_ATPase_BT3980-like"/>
    <property type="match status" value="1"/>
</dbReference>
<dbReference type="InterPro" id="IPR024213">
    <property type="entry name" value="DUF3822"/>
</dbReference>
<dbReference type="AlphaFoldDB" id="A0A6A7WDQ5"/>
<sequence length="271" mass="31692">MQATGNNNTTKLLQTRLTIRAGKNSLSFSVAEGERQVTYEPYAMKSGVSMAANLRQAFKESELLLRGYRKARLFIDTPVLLVPVDEFDEKQKDTFYQYSFEEHESDIIMHRVQPQLNAVALFPLNKDLRTVMEDNFADVRFTPVLQPVWNHLHQRSFVGIQKKLFAYFHDGKLDIFCFDKNRFKFFNSYATTHAKDAIYFILYVWKLLGMDQKKDELHVVGDVPDKDWFIHNTKLYIQKTYLLNPAAEFNRAPLTEIKNIPFDLQALYLSK</sequence>
<dbReference type="Gene3D" id="3.30.420.250">
    <property type="match status" value="1"/>
</dbReference>
<accession>A0A6A7WDQ5</accession>
<comment type="caution">
    <text evidence="1">The sequence shown here is derived from an EMBL/GenBank/DDBJ whole genome shotgun (WGS) entry which is preliminary data.</text>
</comment>
<protein>
    <submittedName>
        <fullName evidence="1">DUF3822 family protein</fullName>
    </submittedName>
</protein>
<dbReference type="EMBL" id="VZAD01000091">
    <property type="protein sequence ID" value="MQP12609.1"/>
    <property type="molecule type" value="Genomic_DNA"/>
</dbReference>
<dbReference type="OrthoDB" id="658622at2"/>
<organism evidence="1 2">
    <name type="scientific">Segatella copri</name>
    <dbReference type="NCBI Taxonomy" id="165179"/>
    <lineage>
        <taxon>Bacteria</taxon>
        <taxon>Pseudomonadati</taxon>
        <taxon>Bacteroidota</taxon>
        <taxon>Bacteroidia</taxon>
        <taxon>Bacteroidales</taxon>
        <taxon>Prevotellaceae</taxon>
        <taxon>Segatella</taxon>
    </lineage>
</organism>
<evidence type="ECO:0000313" key="1">
    <source>
        <dbReference type="EMBL" id="MQP12609.1"/>
    </source>
</evidence>
<dbReference type="Pfam" id="PF12864">
    <property type="entry name" value="DUF3822"/>
    <property type="match status" value="1"/>
</dbReference>
<gene>
    <name evidence="1" type="ORF">F7D20_11745</name>
</gene>
<reference evidence="1 2" key="1">
    <citation type="submission" date="2019-09" db="EMBL/GenBank/DDBJ databases">
        <title>Distinct polysaccharide growth profiles of human intestinal Prevotella copri isolates.</title>
        <authorList>
            <person name="Fehlner-Peach H."/>
            <person name="Magnabosco C."/>
            <person name="Raghavan V."/>
            <person name="Scher J.U."/>
            <person name="Tett A."/>
            <person name="Cox L.M."/>
            <person name="Gottsegen C."/>
            <person name="Watters A."/>
            <person name="Wiltshire- Gordon J.D."/>
            <person name="Segata N."/>
            <person name="Bonneau R."/>
            <person name="Littman D.R."/>
        </authorList>
    </citation>
    <scope>NUCLEOTIDE SEQUENCE [LARGE SCALE GENOMIC DNA]</scope>
    <source>
        <strain evidence="2">iAQ1173</strain>
    </source>
</reference>
<proteinExistence type="predicted"/>
<evidence type="ECO:0000313" key="2">
    <source>
        <dbReference type="Proteomes" id="UP000384372"/>
    </source>
</evidence>
<dbReference type="Gene3D" id="3.30.420.260">
    <property type="match status" value="1"/>
</dbReference>
<name>A0A6A7WDQ5_9BACT</name>
<keyword evidence="2" id="KW-1185">Reference proteome</keyword>